<dbReference type="AlphaFoldDB" id="I3ZXP4"/>
<dbReference type="eggNOG" id="COG3427">
    <property type="taxonomic scope" value="Bacteria"/>
</dbReference>
<dbReference type="SUPFAM" id="SSF55961">
    <property type="entry name" value="Bet v1-like"/>
    <property type="match status" value="1"/>
</dbReference>
<evidence type="ECO:0000313" key="1">
    <source>
        <dbReference type="EMBL" id="AFL96478.1"/>
    </source>
</evidence>
<dbReference type="RefSeq" id="WP_014790108.1">
    <property type="nucleotide sequence ID" value="NC_018016.1"/>
</dbReference>
<dbReference type="EMBL" id="CP003283">
    <property type="protein sequence ID" value="AFL96478.1"/>
    <property type="molecule type" value="Genomic_DNA"/>
</dbReference>
<evidence type="ECO:0000313" key="2">
    <source>
        <dbReference type="Proteomes" id="UP000006051"/>
    </source>
</evidence>
<dbReference type="HOGENOM" id="CLU_158631_0_0_10"/>
<dbReference type="GeneID" id="97257028"/>
<dbReference type="Proteomes" id="UP000006051">
    <property type="component" value="Chromosome"/>
</dbReference>
<dbReference type="GeneID" id="71568535"/>
<sequence>MKFESKKIVINQPQAQIHQTLAQPENYESLMPENTNFFLYDDAKGFDFQLNGMPKVGLKLKEINEPNYILFESPNANFNYEMKIVTEALGDSQTQVFIDFNGKFNPMIEMMVKRPLTNFLEKLMDNLAQKYS</sequence>
<name>I3ZXP4_ORNRL</name>
<gene>
    <name evidence="1" type="ordered locus">Ornrh_0256</name>
</gene>
<proteinExistence type="predicted"/>
<protein>
    <recommendedName>
        <fullName evidence="3">SRPBCC family protein</fullName>
    </recommendedName>
</protein>
<evidence type="ECO:0008006" key="3">
    <source>
        <dbReference type="Google" id="ProtNLM"/>
    </source>
</evidence>
<accession>I3ZXP4</accession>
<dbReference type="KEGG" id="orh:Ornrh_0256"/>
<keyword evidence="2" id="KW-1185">Reference proteome</keyword>
<reference evidence="1 2" key="1">
    <citation type="submission" date="2012-06" db="EMBL/GenBank/DDBJ databases">
        <title>The complete genome of Ornithobacterium rhinotracheale DSM 15997.</title>
        <authorList>
            <consortium name="US DOE Joint Genome Institute (JGI-PGF)"/>
            <person name="Lucas S."/>
            <person name="Copeland A."/>
            <person name="Lapidus A."/>
            <person name="Goodwin L."/>
            <person name="Pitluck S."/>
            <person name="Peters L."/>
            <person name="Mikhailova N."/>
            <person name="Teshima H."/>
            <person name="Kyrpides N."/>
            <person name="Mavromatis K."/>
            <person name="Pagani I."/>
            <person name="Ivanova N."/>
            <person name="Ovchinnikova G."/>
            <person name="Zeytun A."/>
            <person name="Detter J.C."/>
            <person name="Han C."/>
            <person name="Land M."/>
            <person name="Hauser L."/>
            <person name="Markowitz V."/>
            <person name="Cheng J.-F."/>
            <person name="Hugenholtz P."/>
            <person name="Woyke T."/>
            <person name="Wu D."/>
            <person name="Lang E."/>
            <person name="Kopitz M."/>
            <person name="Brambilla E."/>
            <person name="Klenk H.-P."/>
            <person name="Eisen J.A."/>
        </authorList>
    </citation>
    <scope>NUCLEOTIDE SEQUENCE [LARGE SCALE GENOMIC DNA]</scope>
    <source>
        <strain evidence="2">ATCC 51463 / DSM 15997 / CCUG 23171 / LMG 9086</strain>
    </source>
</reference>
<organism evidence="1 2">
    <name type="scientific">Ornithobacterium rhinotracheale (strain ATCC 51463 / DSM 15997 / CCUG 23171 / CIP 104009 / LMG 9086)</name>
    <dbReference type="NCBI Taxonomy" id="867902"/>
    <lineage>
        <taxon>Bacteria</taxon>
        <taxon>Pseudomonadati</taxon>
        <taxon>Bacteroidota</taxon>
        <taxon>Flavobacteriia</taxon>
        <taxon>Flavobacteriales</taxon>
        <taxon>Weeksellaceae</taxon>
        <taxon>Ornithobacterium</taxon>
    </lineage>
</organism>
<dbReference type="STRING" id="867902.Ornrh_0256"/>